<accession>A0A2K8MC80</accession>
<dbReference type="Proteomes" id="UP000229081">
    <property type="component" value="Chromosome"/>
</dbReference>
<dbReference type="AlphaFoldDB" id="A0A2K8MC80"/>
<organism evidence="1 2">
    <name type="scientific">Sphingomonas psychrotolerans</name>
    <dbReference type="NCBI Taxonomy" id="1327635"/>
    <lineage>
        <taxon>Bacteria</taxon>
        <taxon>Pseudomonadati</taxon>
        <taxon>Pseudomonadota</taxon>
        <taxon>Alphaproteobacteria</taxon>
        <taxon>Sphingomonadales</taxon>
        <taxon>Sphingomonadaceae</taxon>
        <taxon>Sphingomonas</taxon>
    </lineage>
</organism>
<evidence type="ECO:0000313" key="1">
    <source>
        <dbReference type="EMBL" id="ATY31495.1"/>
    </source>
</evidence>
<evidence type="ECO:0000313" key="2">
    <source>
        <dbReference type="Proteomes" id="UP000229081"/>
    </source>
</evidence>
<dbReference type="Pfam" id="PF10722">
    <property type="entry name" value="YbjN"/>
    <property type="match status" value="1"/>
</dbReference>
<proteinExistence type="predicted"/>
<protein>
    <submittedName>
        <fullName evidence="1">YbjN domain-containing protein</fullName>
    </submittedName>
</protein>
<keyword evidence="2" id="KW-1185">Reference proteome</keyword>
<dbReference type="KEGG" id="sphc:CVN68_05460"/>
<sequence>MFVGIGLSALGLSVPALAEDARPCGAGLICASNPQTVMAAMEKAGLKPKLSKDGEGDPMIESDESSYHFDVYFYGCEANKNCDSLRFETLFEKAPENTPALADKWNAKKRFLQASVRKDQQFGVAYDVSTMGGLNATNFADVIDWWNSQLSELGSFFKEELNLPDAKADKPAK</sequence>
<dbReference type="InterPro" id="IPR019660">
    <property type="entry name" value="Put_sensory_transdc_reg_YbjN"/>
</dbReference>
<dbReference type="EMBL" id="CP024923">
    <property type="protein sequence ID" value="ATY31495.1"/>
    <property type="molecule type" value="Genomic_DNA"/>
</dbReference>
<name>A0A2K8MC80_9SPHN</name>
<gene>
    <name evidence="1" type="ORF">CVN68_05460</name>
</gene>
<reference evidence="1 2" key="1">
    <citation type="submission" date="2017-11" db="EMBL/GenBank/DDBJ databases">
        <title>Complete genome sequence of Sphingomonas sp. Strain Cra20, a psychrotolerant potential plant growth promoting rhizobacteria.</title>
        <authorList>
            <person name="Luo Y."/>
        </authorList>
    </citation>
    <scope>NUCLEOTIDE SEQUENCE [LARGE SCALE GENOMIC DNA]</scope>
    <source>
        <strain evidence="1 2">Cra20</strain>
    </source>
</reference>
<dbReference type="OrthoDB" id="33037at2"/>
<dbReference type="CDD" id="cd17511">
    <property type="entry name" value="YbjN_AmyR-like"/>
    <property type="match status" value="1"/>
</dbReference>